<evidence type="ECO:0000259" key="7">
    <source>
        <dbReference type="PROSITE" id="PS50048"/>
    </source>
</evidence>
<dbReference type="PANTHER" id="PTHR36206">
    <property type="entry name" value="ASPERCRYPTIN BIOSYNTHESIS CLUSTER-SPECIFIC TRANSCRIPTION REGULATOR ATNN-RELATED"/>
    <property type="match status" value="1"/>
</dbReference>
<evidence type="ECO:0000313" key="8">
    <source>
        <dbReference type="EMBL" id="KAF2799764.1"/>
    </source>
</evidence>
<dbReference type="InterPro" id="IPR036864">
    <property type="entry name" value="Zn2-C6_fun-type_DNA-bd_sf"/>
</dbReference>
<keyword evidence="5" id="KW-0804">Transcription</keyword>
<evidence type="ECO:0000256" key="1">
    <source>
        <dbReference type="ARBA" id="ARBA00022723"/>
    </source>
</evidence>
<dbReference type="InterPro" id="IPR021858">
    <property type="entry name" value="Fun_TF"/>
</dbReference>
<dbReference type="Pfam" id="PF11951">
    <property type="entry name" value="Fungal_trans_2"/>
    <property type="match status" value="1"/>
</dbReference>
<evidence type="ECO:0000256" key="6">
    <source>
        <dbReference type="ARBA" id="ARBA00023242"/>
    </source>
</evidence>
<name>A0A6A6XVH5_9PLEO</name>
<protein>
    <recommendedName>
        <fullName evidence="7">Zn(2)-C6 fungal-type domain-containing protein</fullName>
    </recommendedName>
</protein>
<dbReference type="AlphaFoldDB" id="A0A6A6XVH5"/>
<keyword evidence="3" id="KW-0805">Transcription regulation</keyword>
<dbReference type="CDD" id="cd00067">
    <property type="entry name" value="GAL4"/>
    <property type="match status" value="1"/>
</dbReference>
<evidence type="ECO:0000256" key="2">
    <source>
        <dbReference type="ARBA" id="ARBA00022833"/>
    </source>
</evidence>
<feature type="domain" description="Zn(2)-C6 fungal-type" evidence="7">
    <location>
        <begin position="24"/>
        <end position="52"/>
    </location>
</feature>
<keyword evidence="9" id="KW-1185">Reference proteome</keyword>
<dbReference type="OrthoDB" id="2593732at2759"/>
<keyword evidence="4" id="KW-0238">DNA-binding</keyword>
<dbReference type="GO" id="GO:0000981">
    <property type="term" value="F:DNA-binding transcription factor activity, RNA polymerase II-specific"/>
    <property type="evidence" value="ECO:0007669"/>
    <property type="project" value="InterPro"/>
</dbReference>
<evidence type="ECO:0000256" key="4">
    <source>
        <dbReference type="ARBA" id="ARBA00023125"/>
    </source>
</evidence>
<dbReference type="GO" id="GO:0008270">
    <property type="term" value="F:zinc ion binding"/>
    <property type="evidence" value="ECO:0007669"/>
    <property type="project" value="InterPro"/>
</dbReference>
<evidence type="ECO:0000313" key="9">
    <source>
        <dbReference type="Proteomes" id="UP000799757"/>
    </source>
</evidence>
<dbReference type="PROSITE" id="PS00463">
    <property type="entry name" value="ZN2_CY6_FUNGAL_1"/>
    <property type="match status" value="1"/>
</dbReference>
<organism evidence="8 9">
    <name type="scientific">Melanomma pulvis-pyrius CBS 109.77</name>
    <dbReference type="NCBI Taxonomy" id="1314802"/>
    <lineage>
        <taxon>Eukaryota</taxon>
        <taxon>Fungi</taxon>
        <taxon>Dikarya</taxon>
        <taxon>Ascomycota</taxon>
        <taxon>Pezizomycotina</taxon>
        <taxon>Dothideomycetes</taxon>
        <taxon>Pleosporomycetidae</taxon>
        <taxon>Pleosporales</taxon>
        <taxon>Melanommataceae</taxon>
        <taxon>Melanomma</taxon>
    </lineage>
</organism>
<dbReference type="PROSITE" id="PS50048">
    <property type="entry name" value="ZN2_CY6_FUNGAL_2"/>
    <property type="match status" value="1"/>
</dbReference>
<accession>A0A6A6XVH5</accession>
<gene>
    <name evidence="8" type="ORF">K505DRAFT_386986</name>
</gene>
<evidence type="ECO:0000256" key="3">
    <source>
        <dbReference type="ARBA" id="ARBA00023015"/>
    </source>
</evidence>
<dbReference type="SUPFAM" id="SSF57701">
    <property type="entry name" value="Zn2/Cys6 DNA-binding domain"/>
    <property type="match status" value="1"/>
</dbReference>
<sequence length="532" mass="60981">MLFSTPAIDRPKKTRKHGAKVKTGCKTCKIRRVKCDERKPSCSRCTSTGRKCDGYATKEEFEVQIVSYSQAASLQRAVSSLSGFGENVHYLEFYYHCARPTLCSTFDYEFWSRIALQMAHSEPSVRHALIALSYLHKTESGSLKHARSEFVANHHRRILFSHYNKSVRYLVNCMTEPSYTPEIGLVTCILFICIEYLRANYHTAFIHMTNGLKILSEWEHSRRHNSISPQSCKTLRNGPIGSNTWIEDKVKPLFIRGITSALLHGVDIEKCFPIPCPVLQNLREQPFKTLLDAQSSSHELRNATILYMRHMSQKLVQQIPATAEDLRCQDYFLGCHNTWYRNLELLEAGSQLSREDIASASTLKVSYYTTYIYAACAAEVDQKQYDAHIESFKALIHHTKIVIASMNLTTSCAAKFTFEISIIAPLYFVACYCRCPTTRREAVSLLRLNLSREGLWDAQQHVIVSNRVIEMEESEVDLETGWPVERTRLWSNVIDANMDRNGGFWVHFLPAIWVGEVEPDGKPKILHEWFVL</sequence>
<keyword evidence="6" id="KW-0539">Nucleus</keyword>
<dbReference type="PANTHER" id="PTHR36206:SF4">
    <property type="entry name" value="HYPOTHETICAL CONSERVED PROTEIN (EUROFUNG)-RELATED"/>
    <property type="match status" value="1"/>
</dbReference>
<dbReference type="SMART" id="SM00066">
    <property type="entry name" value="GAL4"/>
    <property type="match status" value="1"/>
</dbReference>
<proteinExistence type="predicted"/>
<keyword evidence="2" id="KW-0862">Zinc</keyword>
<dbReference type="Gene3D" id="4.10.240.10">
    <property type="entry name" value="Zn(2)-C6 fungal-type DNA-binding domain"/>
    <property type="match status" value="1"/>
</dbReference>
<keyword evidence="1" id="KW-0479">Metal-binding</keyword>
<evidence type="ECO:0000256" key="5">
    <source>
        <dbReference type="ARBA" id="ARBA00023163"/>
    </source>
</evidence>
<dbReference type="EMBL" id="MU001759">
    <property type="protein sequence ID" value="KAF2799764.1"/>
    <property type="molecule type" value="Genomic_DNA"/>
</dbReference>
<dbReference type="Pfam" id="PF00172">
    <property type="entry name" value="Zn_clus"/>
    <property type="match status" value="1"/>
</dbReference>
<dbReference type="Proteomes" id="UP000799757">
    <property type="component" value="Unassembled WGS sequence"/>
</dbReference>
<dbReference type="InterPro" id="IPR001138">
    <property type="entry name" value="Zn2Cys6_DnaBD"/>
</dbReference>
<dbReference type="InterPro" id="IPR052360">
    <property type="entry name" value="Transcr_Regulatory_Proteins"/>
</dbReference>
<reference evidence="8" key="1">
    <citation type="journal article" date="2020" name="Stud. Mycol.">
        <title>101 Dothideomycetes genomes: a test case for predicting lifestyles and emergence of pathogens.</title>
        <authorList>
            <person name="Haridas S."/>
            <person name="Albert R."/>
            <person name="Binder M."/>
            <person name="Bloem J."/>
            <person name="Labutti K."/>
            <person name="Salamov A."/>
            <person name="Andreopoulos B."/>
            <person name="Baker S."/>
            <person name="Barry K."/>
            <person name="Bills G."/>
            <person name="Bluhm B."/>
            <person name="Cannon C."/>
            <person name="Castanera R."/>
            <person name="Culley D."/>
            <person name="Daum C."/>
            <person name="Ezra D."/>
            <person name="Gonzalez J."/>
            <person name="Henrissat B."/>
            <person name="Kuo A."/>
            <person name="Liang C."/>
            <person name="Lipzen A."/>
            <person name="Lutzoni F."/>
            <person name="Magnuson J."/>
            <person name="Mondo S."/>
            <person name="Nolan M."/>
            <person name="Ohm R."/>
            <person name="Pangilinan J."/>
            <person name="Park H.-J."/>
            <person name="Ramirez L."/>
            <person name="Alfaro M."/>
            <person name="Sun H."/>
            <person name="Tritt A."/>
            <person name="Yoshinaga Y."/>
            <person name="Zwiers L.-H."/>
            <person name="Turgeon B."/>
            <person name="Goodwin S."/>
            <person name="Spatafora J."/>
            <person name="Crous P."/>
            <person name="Grigoriev I."/>
        </authorList>
    </citation>
    <scope>NUCLEOTIDE SEQUENCE</scope>
    <source>
        <strain evidence="8">CBS 109.77</strain>
    </source>
</reference>
<dbReference type="GO" id="GO:0003677">
    <property type="term" value="F:DNA binding"/>
    <property type="evidence" value="ECO:0007669"/>
    <property type="project" value="UniProtKB-KW"/>
</dbReference>